<keyword evidence="1" id="KW-0812">Transmembrane</keyword>
<gene>
    <name evidence="2" type="ORF">DWX93_10810</name>
</gene>
<reference evidence="2 3" key="1">
    <citation type="submission" date="2018-08" db="EMBL/GenBank/DDBJ databases">
        <title>A genome reference for cultivated species of the human gut microbiota.</title>
        <authorList>
            <person name="Zou Y."/>
            <person name="Xue W."/>
            <person name="Luo G."/>
        </authorList>
    </citation>
    <scope>NUCLEOTIDE SEQUENCE [LARGE SCALE GENOMIC DNA]</scope>
    <source>
        <strain evidence="2 3">AF22-12AC</strain>
    </source>
</reference>
<dbReference type="Proteomes" id="UP000266172">
    <property type="component" value="Unassembled WGS sequence"/>
</dbReference>
<dbReference type="EMBL" id="QRVL01000009">
    <property type="protein sequence ID" value="RGS39440.1"/>
    <property type="molecule type" value="Genomic_DNA"/>
</dbReference>
<keyword evidence="1" id="KW-1133">Transmembrane helix</keyword>
<dbReference type="RefSeq" id="WP_055230229.1">
    <property type="nucleotide sequence ID" value="NZ_CATVZQ010000063.1"/>
</dbReference>
<dbReference type="AlphaFoldDB" id="A0A173Z8U2"/>
<name>A0A173Z8U2_9FIRM</name>
<protein>
    <submittedName>
        <fullName evidence="2">Uncharacterized protein</fullName>
    </submittedName>
</protein>
<proteinExistence type="predicted"/>
<evidence type="ECO:0000313" key="3">
    <source>
        <dbReference type="Proteomes" id="UP000266172"/>
    </source>
</evidence>
<keyword evidence="1" id="KW-0472">Membrane</keyword>
<accession>A0A173Z8U2</accession>
<organism evidence="2 3">
    <name type="scientific">Roseburia hominis</name>
    <dbReference type="NCBI Taxonomy" id="301301"/>
    <lineage>
        <taxon>Bacteria</taxon>
        <taxon>Bacillati</taxon>
        <taxon>Bacillota</taxon>
        <taxon>Clostridia</taxon>
        <taxon>Lachnospirales</taxon>
        <taxon>Lachnospiraceae</taxon>
        <taxon>Roseburia</taxon>
    </lineage>
</organism>
<evidence type="ECO:0000313" key="2">
    <source>
        <dbReference type="EMBL" id="RGS39440.1"/>
    </source>
</evidence>
<comment type="caution">
    <text evidence="2">The sequence shown here is derived from an EMBL/GenBank/DDBJ whole genome shotgun (WGS) entry which is preliminary data.</text>
</comment>
<feature type="transmembrane region" description="Helical" evidence="1">
    <location>
        <begin position="12"/>
        <end position="30"/>
    </location>
</feature>
<evidence type="ECO:0000256" key="1">
    <source>
        <dbReference type="SAM" id="Phobius"/>
    </source>
</evidence>
<sequence>MGTKQYERIFQILGAVLLAAVVVGVIAVCFGNGARSGVKREIGASDYYSQEEISAAMDTAQEYFDDHFPGCVMTAFRYDEESVREAEPEWADQYQADQAIVLLSDFQTDKHGGDGSLNPNEIYQDWQWVLVRSGNGDWTLKTCGY</sequence>